<dbReference type="EMBL" id="JBHSWU010001545">
    <property type="protein sequence ID" value="MFC6726957.1"/>
    <property type="molecule type" value="Genomic_DNA"/>
</dbReference>
<evidence type="ECO:0000313" key="1">
    <source>
        <dbReference type="EMBL" id="MFC6726957.1"/>
    </source>
</evidence>
<sequence>PPMGVETVRVFVGEAGGATCSRPATPVRGAGSERRGMVERDLGQAKIVYDDPEEGVVERVVQNEHAVHVRDHWVVRTGEDAEGNHVIRRIPRERVHYVERSVDEFKQTVESMADDLKEKLGVGGGR</sequence>
<keyword evidence="2" id="KW-1185">Reference proteome</keyword>
<evidence type="ECO:0000313" key="2">
    <source>
        <dbReference type="Proteomes" id="UP001596328"/>
    </source>
</evidence>
<accession>A0ABD5S6T9</accession>
<name>A0ABD5S6T9_9EURY</name>
<organism evidence="1 2">
    <name type="scientific">Halobium palmae</name>
    <dbReference type="NCBI Taxonomy" id="1776492"/>
    <lineage>
        <taxon>Archaea</taxon>
        <taxon>Methanobacteriati</taxon>
        <taxon>Methanobacteriota</taxon>
        <taxon>Stenosarchaea group</taxon>
        <taxon>Halobacteria</taxon>
        <taxon>Halobacteriales</taxon>
        <taxon>Haloferacaceae</taxon>
        <taxon>Halobium</taxon>
    </lineage>
</organism>
<protein>
    <submittedName>
        <fullName evidence="1">Uncharacterized protein</fullName>
    </submittedName>
</protein>
<dbReference type="Proteomes" id="UP001596328">
    <property type="component" value="Unassembled WGS sequence"/>
</dbReference>
<dbReference type="AlphaFoldDB" id="A0ABD5S6T9"/>
<reference evidence="1 2" key="1">
    <citation type="journal article" date="2019" name="Int. J. Syst. Evol. Microbiol.">
        <title>The Global Catalogue of Microorganisms (GCM) 10K type strain sequencing project: providing services to taxonomists for standard genome sequencing and annotation.</title>
        <authorList>
            <consortium name="The Broad Institute Genomics Platform"/>
            <consortium name="The Broad Institute Genome Sequencing Center for Infectious Disease"/>
            <person name="Wu L."/>
            <person name="Ma J."/>
        </authorList>
    </citation>
    <scope>NUCLEOTIDE SEQUENCE [LARGE SCALE GENOMIC DNA]</scope>
    <source>
        <strain evidence="1 2">NBRC 111368</strain>
    </source>
</reference>
<feature type="non-terminal residue" evidence="1">
    <location>
        <position position="1"/>
    </location>
</feature>
<gene>
    <name evidence="1" type="ORF">ACFQE1_21770</name>
</gene>
<comment type="caution">
    <text evidence="1">The sequence shown here is derived from an EMBL/GenBank/DDBJ whole genome shotgun (WGS) entry which is preliminary data.</text>
</comment>
<proteinExistence type="predicted"/>